<evidence type="ECO:0000256" key="1">
    <source>
        <dbReference type="ARBA" id="ARBA00023125"/>
    </source>
</evidence>
<dbReference type="InterPro" id="IPR009057">
    <property type="entry name" value="Homeodomain-like_sf"/>
</dbReference>
<reference evidence="5 7" key="1">
    <citation type="journal article" date="2017" name="Elife">
        <title>Extensive horizontal gene transfer in cheese-associated bacteria.</title>
        <authorList>
            <person name="Bonham K.S."/>
            <person name="Wolfe B.E."/>
            <person name="Dutton R.J."/>
        </authorList>
    </citation>
    <scope>NUCLEOTIDE SEQUENCE [LARGE SCALE GENOMIC DNA]</scope>
    <source>
        <strain evidence="5 7">947_7</strain>
    </source>
</reference>
<dbReference type="Proteomes" id="UP000217564">
    <property type="component" value="Unassembled WGS sequence"/>
</dbReference>
<evidence type="ECO:0000313" key="7">
    <source>
        <dbReference type="Proteomes" id="UP000217564"/>
    </source>
</evidence>
<proteinExistence type="predicted"/>
<dbReference type="EMBL" id="NRGP01000002">
    <property type="protein sequence ID" value="PCC48415.1"/>
    <property type="molecule type" value="Genomic_DNA"/>
</dbReference>
<sequence length="222" mass="24654">MYWFPVMRPTEDLTARARIRNAALDQFATHGFRRATMRGIAADADSSLGVVQHHFGNKEGLRDACDDYVLDFFREQVTRGRDLGQVQQPSISNEVFVRAPAVLRYLGRALAEGSPGVVPLFDELVSMTEDHLSQRPDVSDPRGDAAVFVAMRLGVYTLHGHLSRALGVEAFAPESLRRISASLLEIIAPEFLGTEAHRAAWDGMEPPASAESEEEPRREDHE</sequence>
<reference evidence="6 8" key="2">
    <citation type="submission" date="2018-10" db="EMBL/GenBank/DDBJ databases">
        <title>Brevibacterium genomes from Austrain hard cheese rinds.</title>
        <authorList>
            <person name="Anast J.M."/>
            <person name="Dzieciol M."/>
            <person name="Schultz D.L."/>
            <person name="Mann E."/>
            <person name="Wagner M."/>
            <person name="Schmitz-Esser S."/>
        </authorList>
    </citation>
    <scope>NUCLEOTIDE SEQUENCE [LARGE SCALE GENOMIC DNA]</scope>
    <source>
        <strain evidence="6 8">L261</strain>
    </source>
</reference>
<evidence type="ECO:0000313" key="6">
    <source>
        <dbReference type="EMBL" id="TGD38801.1"/>
    </source>
</evidence>
<feature type="region of interest" description="Disordered" evidence="3">
    <location>
        <begin position="202"/>
        <end position="222"/>
    </location>
</feature>
<gene>
    <name evidence="5" type="ORF">CIK64_01640</name>
    <name evidence="6" type="ORF">EB834_09585</name>
</gene>
<dbReference type="PANTHER" id="PTHR30055:SF146">
    <property type="entry name" value="HTH-TYPE TRANSCRIPTIONAL DUAL REGULATOR CECR"/>
    <property type="match status" value="1"/>
</dbReference>
<organism evidence="5 7">
    <name type="scientific">Brevibacterium aurantiacum</name>
    <dbReference type="NCBI Taxonomy" id="273384"/>
    <lineage>
        <taxon>Bacteria</taxon>
        <taxon>Bacillati</taxon>
        <taxon>Actinomycetota</taxon>
        <taxon>Actinomycetes</taxon>
        <taxon>Micrococcales</taxon>
        <taxon>Brevibacteriaceae</taxon>
        <taxon>Brevibacterium</taxon>
    </lineage>
</organism>
<keyword evidence="1 2" id="KW-0238">DNA-binding</keyword>
<dbReference type="Proteomes" id="UP000297736">
    <property type="component" value="Unassembled WGS sequence"/>
</dbReference>
<accession>A0A2A3ZAN3</accession>
<dbReference type="Gene3D" id="1.10.357.10">
    <property type="entry name" value="Tetracycline Repressor, domain 2"/>
    <property type="match status" value="1"/>
</dbReference>
<evidence type="ECO:0000256" key="3">
    <source>
        <dbReference type="SAM" id="MobiDB-lite"/>
    </source>
</evidence>
<protein>
    <submittedName>
        <fullName evidence="6">TetR/AcrR family transcriptional regulator</fullName>
    </submittedName>
</protein>
<feature type="DNA-binding region" description="H-T-H motif" evidence="2">
    <location>
        <begin position="36"/>
        <end position="55"/>
    </location>
</feature>
<dbReference type="EMBL" id="RHFF01000008">
    <property type="protein sequence ID" value="TGD38801.1"/>
    <property type="molecule type" value="Genomic_DNA"/>
</dbReference>
<dbReference type="Pfam" id="PF00440">
    <property type="entry name" value="TetR_N"/>
    <property type="match status" value="1"/>
</dbReference>
<name>A0A2A3ZAN3_BREAU</name>
<dbReference type="PANTHER" id="PTHR30055">
    <property type="entry name" value="HTH-TYPE TRANSCRIPTIONAL REGULATOR RUTR"/>
    <property type="match status" value="1"/>
</dbReference>
<evidence type="ECO:0000256" key="2">
    <source>
        <dbReference type="PROSITE-ProRule" id="PRU00335"/>
    </source>
</evidence>
<feature type="domain" description="HTH tetR-type" evidence="4">
    <location>
        <begin position="13"/>
        <end position="73"/>
    </location>
</feature>
<dbReference type="PROSITE" id="PS50977">
    <property type="entry name" value="HTH_TETR_2"/>
    <property type="match status" value="1"/>
</dbReference>
<dbReference type="AlphaFoldDB" id="A0A2A3ZAN3"/>
<evidence type="ECO:0000313" key="8">
    <source>
        <dbReference type="Proteomes" id="UP000297736"/>
    </source>
</evidence>
<comment type="caution">
    <text evidence="5">The sequence shown here is derived from an EMBL/GenBank/DDBJ whole genome shotgun (WGS) entry which is preliminary data.</text>
</comment>
<dbReference type="GO" id="GO:0003700">
    <property type="term" value="F:DNA-binding transcription factor activity"/>
    <property type="evidence" value="ECO:0007669"/>
    <property type="project" value="TreeGrafter"/>
</dbReference>
<evidence type="ECO:0000259" key="4">
    <source>
        <dbReference type="PROSITE" id="PS50977"/>
    </source>
</evidence>
<dbReference type="SUPFAM" id="SSF46689">
    <property type="entry name" value="Homeodomain-like"/>
    <property type="match status" value="1"/>
</dbReference>
<dbReference type="InterPro" id="IPR050109">
    <property type="entry name" value="HTH-type_TetR-like_transc_reg"/>
</dbReference>
<dbReference type="GO" id="GO:0000976">
    <property type="term" value="F:transcription cis-regulatory region binding"/>
    <property type="evidence" value="ECO:0007669"/>
    <property type="project" value="TreeGrafter"/>
</dbReference>
<dbReference type="InterPro" id="IPR001647">
    <property type="entry name" value="HTH_TetR"/>
</dbReference>
<evidence type="ECO:0000313" key="5">
    <source>
        <dbReference type="EMBL" id="PCC48415.1"/>
    </source>
</evidence>